<dbReference type="PANTHER" id="PTHR22926">
    <property type="entry name" value="PHOSPHO-N-ACETYLMURAMOYL-PENTAPEPTIDE-TRANSFERASE"/>
    <property type="match status" value="1"/>
</dbReference>
<feature type="binding site" evidence="7">
    <location>
        <position position="213"/>
    </location>
    <ligand>
        <name>Mg(2+)</name>
        <dbReference type="ChEBI" id="CHEBI:18420"/>
    </ligand>
</feature>
<dbReference type="AlphaFoldDB" id="A0A840BME3"/>
<dbReference type="EMBL" id="JACIET010000001">
    <property type="protein sequence ID" value="MBB4012699.1"/>
    <property type="molecule type" value="Genomic_DNA"/>
</dbReference>
<dbReference type="InterPro" id="IPR000715">
    <property type="entry name" value="Glycosyl_transferase_4"/>
</dbReference>
<feature type="transmembrane region" description="Helical" evidence="8">
    <location>
        <begin position="64"/>
        <end position="84"/>
    </location>
</feature>
<dbReference type="GO" id="GO:0046872">
    <property type="term" value="F:metal ion binding"/>
    <property type="evidence" value="ECO:0007669"/>
    <property type="project" value="UniProtKB-KW"/>
</dbReference>
<evidence type="ECO:0000256" key="5">
    <source>
        <dbReference type="ARBA" id="ARBA00022989"/>
    </source>
</evidence>
<dbReference type="GO" id="GO:0071555">
    <property type="term" value="P:cell wall organization"/>
    <property type="evidence" value="ECO:0007669"/>
    <property type="project" value="TreeGrafter"/>
</dbReference>
<evidence type="ECO:0000256" key="3">
    <source>
        <dbReference type="ARBA" id="ARBA00022679"/>
    </source>
</evidence>
<feature type="transmembrane region" description="Helical" evidence="8">
    <location>
        <begin position="181"/>
        <end position="197"/>
    </location>
</feature>
<keyword evidence="10" id="KW-1185">Reference proteome</keyword>
<protein>
    <submittedName>
        <fullName evidence="9">UDP-GlcNAc:undecaprenyl-phosphate GlcNAc-1-phosphate transferase</fullName>
        <ecNumber evidence="9">2.7.8.33</ecNumber>
    </submittedName>
</protein>
<keyword evidence="5 8" id="KW-1133">Transmembrane helix</keyword>
<dbReference type="CDD" id="cd06853">
    <property type="entry name" value="GT_WecA_like"/>
    <property type="match status" value="1"/>
</dbReference>
<feature type="transmembrane region" description="Helical" evidence="8">
    <location>
        <begin position="41"/>
        <end position="58"/>
    </location>
</feature>
<keyword evidence="6 8" id="KW-0472">Membrane</keyword>
<feature type="binding site" evidence="7">
    <location>
        <position position="148"/>
    </location>
    <ligand>
        <name>Mg(2+)</name>
        <dbReference type="ChEBI" id="CHEBI:18420"/>
    </ligand>
</feature>
<feature type="transmembrane region" description="Helical" evidence="8">
    <location>
        <begin position="242"/>
        <end position="263"/>
    </location>
</feature>
<name>A0A840BME3_9RHOO</name>
<comment type="subcellular location">
    <subcellularLocation>
        <location evidence="1">Cell membrane</location>
        <topology evidence="1">Multi-pass membrane protein</topology>
    </subcellularLocation>
</comment>
<evidence type="ECO:0000256" key="7">
    <source>
        <dbReference type="PIRSR" id="PIRSR600715-1"/>
    </source>
</evidence>
<dbReference type="Proteomes" id="UP000561045">
    <property type="component" value="Unassembled WGS sequence"/>
</dbReference>
<dbReference type="RefSeq" id="WP_183634481.1">
    <property type="nucleotide sequence ID" value="NZ_BAABLE010000011.1"/>
</dbReference>
<dbReference type="PANTHER" id="PTHR22926:SF3">
    <property type="entry name" value="UNDECAPRENYL-PHOSPHATE ALPHA-N-ACETYLGLUCOSAMINYL 1-PHOSPHATE TRANSFERASE"/>
    <property type="match status" value="1"/>
</dbReference>
<comment type="caution">
    <text evidence="9">The sequence shown here is derived from an EMBL/GenBank/DDBJ whole genome shotgun (WGS) entry which is preliminary data.</text>
</comment>
<dbReference type="GO" id="GO:0044038">
    <property type="term" value="P:cell wall macromolecule biosynthetic process"/>
    <property type="evidence" value="ECO:0007669"/>
    <property type="project" value="TreeGrafter"/>
</dbReference>
<feature type="transmembrane region" description="Helical" evidence="8">
    <location>
        <begin position="315"/>
        <end position="332"/>
    </location>
</feature>
<feature type="transmembrane region" description="Helical" evidence="8">
    <location>
        <begin position="156"/>
        <end position="175"/>
    </location>
</feature>
<evidence type="ECO:0000256" key="8">
    <source>
        <dbReference type="SAM" id="Phobius"/>
    </source>
</evidence>
<keyword evidence="2" id="KW-1003">Cell membrane</keyword>
<reference evidence="9 10" key="1">
    <citation type="submission" date="2020-08" db="EMBL/GenBank/DDBJ databases">
        <title>Genomic Encyclopedia of Type Strains, Phase IV (KMG-IV): sequencing the most valuable type-strain genomes for metagenomic binning, comparative biology and taxonomic classification.</title>
        <authorList>
            <person name="Goeker M."/>
        </authorList>
    </citation>
    <scope>NUCLEOTIDE SEQUENCE [LARGE SCALE GENOMIC DNA]</scope>
    <source>
        <strain evidence="9 10">DSM 106739</strain>
    </source>
</reference>
<dbReference type="GO" id="GO:0005886">
    <property type="term" value="C:plasma membrane"/>
    <property type="evidence" value="ECO:0007669"/>
    <property type="project" value="UniProtKB-SubCell"/>
</dbReference>
<dbReference type="Pfam" id="PF00953">
    <property type="entry name" value="Glycos_transf_4"/>
    <property type="match status" value="1"/>
</dbReference>
<evidence type="ECO:0000256" key="1">
    <source>
        <dbReference type="ARBA" id="ARBA00004651"/>
    </source>
</evidence>
<feature type="transmembrane region" description="Helical" evidence="8">
    <location>
        <begin position="6"/>
        <end position="29"/>
    </location>
</feature>
<keyword evidence="7" id="KW-0479">Metal-binding</keyword>
<proteinExistence type="predicted"/>
<sequence length="355" mass="37811">MSFNYLFYPFALSLIFCLVLARLAPWLALMDKPDARKQHGRAVPVVGGLAILAAYVLALKLRGIGGNLYEALLPVGLVLVVGVIDDARPVSARTKLVVQCIAAWLLLRTTGFSLDSVPIPGVPGGLPLGPLDTAVTMVVIVGVVNALNLSDGADGLAGGHVMIALLVYLIAAHSAGRQTEVLLVVGLMSSVTGFLIVNARHPMLDRAHVFMGDAGALALGTLLCWFAIHLSRGAQPAMPPVLLLYAVALPLLDMATVTVRRILQGASPMRPDRTHLHHILCLKGMSVELSVPLLWALNLTIALSGLLLWKLGASQGMLLLVWVGVLIGKMLWMRVWEEVESGAERDPAPDETAQP</sequence>
<evidence type="ECO:0000313" key="10">
    <source>
        <dbReference type="Proteomes" id="UP000561045"/>
    </source>
</evidence>
<dbReference type="GO" id="GO:0036380">
    <property type="term" value="F:UDP-N-acetylglucosamine-undecaprenyl-phosphate N-acetylglucosaminephosphotransferase activity"/>
    <property type="evidence" value="ECO:0007669"/>
    <property type="project" value="UniProtKB-EC"/>
</dbReference>
<evidence type="ECO:0000256" key="6">
    <source>
        <dbReference type="ARBA" id="ARBA00023136"/>
    </source>
</evidence>
<dbReference type="EC" id="2.7.8.33" evidence="9"/>
<accession>A0A840BME3</accession>
<evidence type="ECO:0000256" key="4">
    <source>
        <dbReference type="ARBA" id="ARBA00022692"/>
    </source>
</evidence>
<dbReference type="GO" id="GO:0009103">
    <property type="term" value="P:lipopolysaccharide biosynthetic process"/>
    <property type="evidence" value="ECO:0007669"/>
    <property type="project" value="TreeGrafter"/>
</dbReference>
<evidence type="ECO:0000256" key="2">
    <source>
        <dbReference type="ARBA" id="ARBA00022475"/>
    </source>
</evidence>
<feature type="transmembrane region" description="Helical" evidence="8">
    <location>
        <begin position="289"/>
        <end position="309"/>
    </location>
</feature>
<organism evidence="9 10">
    <name type="scientific">Niveibacterium umoris</name>
    <dbReference type="NCBI Taxonomy" id="1193620"/>
    <lineage>
        <taxon>Bacteria</taxon>
        <taxon>Pseudomonadati</taxon>
        <taxon>Pseudomonadota</taxon>
        <taxon>Betaproteobacteria</taxon>
        <taxon>Rhodocyclales</taxon>
        <taxon>Rhodocyclaceae</taxon>
        <taxon>Niveibacterium</taxon>
    </lineage>
</organism>
<feature type="transmembrane region" description="Helical" evidence="8">
    <location>
        <begin position="209"/>
        <end position="230"/>
    </location>
</feature>
<keyword evidence="4 8" id="KW-0812">Transmembrane</keyword>
<comment type="cofactor">
    <cofactor evidence="7">
        <name>Mg(2+)</name>
        <dbReference type="ChEBI" id="CHEBI:18420"/>
    </cofactor>
</comment>
<evidence type="ECO:0000313" key="9">
    <source>
        <dbReference type="EMBL" id="MBB4012699.1"/>
    </source>
</evidence>
<gene>
    <name evidence="9" type="ORF">GGR36_002007</name>
</gene>
<keyword evidence="3 9" id="KW-0808">Transferase</keyword>
<keyword evidence="7" id="KW-0460">Magnesium</keyword>